<reference evidence="1 2" key="1">
    <citation type="submission" date="2021-06" db="EMBL/GenBank/DDBJ databases">
        <authorList>
            <person name="Kallberg Y."/>
            <person name="Tangrot J."/>
            <person name="Rosling A."/>
        </authorList>
    </citation>
    <scope>NUCLEOTIDE SEQUENCE [LARGE SCALE GENOMIC DNA]</scope>
    <source>
        <strain evidence="1 2">120-4 pot B 10/14</strain>
    </source>
</reference>
<protein>
    <submittedName>
        <fullName evidence="1">9140_t:CDS:1</fullName>
    </submittedName>
</protein>
<name>A0ABN7UJK6_GIGMA</name>
<dbReference type="EMBL" id="CAJVQB010003148">
    <property type="protein sequence ID" value="CAG8599098.1"/>
    <property type="molecule type" value="Genomic_DNA"/>
</dbReference>
<evidence type="ECO:0000313" key="2">
    <source>
        <dbReference type="Proteomes" id="UP000789901"/>
    </source>
</evidence>
<organism evidence="1 2">
    <name type="scientific">Gigaspora margarita</name>
    <dbReference type="NCBI Taxonomy" id="4874"/>
    <lineage>
        <taxon>Eukaryota</taxon>
        <taxon>Fungi</taxon>
        <taxon>Fungi incertae sedis</taxon>
        <taxon>Mucoromycota</taxon>
        <taxon>Glomeromycotina</taxon>
        <taxon>Glomeromycetes</taxon>
        <taxon>Diversisporales</taxon>
        <taxon>Gigasporaceae</taxon>
        <taxon>Gigaspora</taxon>
    </lineage>
</organism>
<dbReference type="Proteomes" id="UP000789901">
    <property type="component" value="Unassembled WGS sequence"/>
</dbReference>
<sequence length="361" mass="40965">MSEDNTYYCDLQQFHFYYLIFGTEKKQVEKSHVGIFSNHTSLTERDEVSCEPGYFLCSGTECCPMECMGGGMCDTNHCRRPDYYCCEDGIGGSCPIGHICCMKKCCEIGQTCVNNQCVEKWTPTAVAPIPKPTSTCLTAADIKTTNYKDVATNADGNTPVYVNNNGIMTKKTLNDIRTENNGIFNVDGNLYNADHVFEAQIITNYLNSLEEEVRQKLCNGIMSNLDELKNIINNVNNLRFLSQENNNAKGVIFADKTMRKTAMYRDAVKDYLTMKDVYDAFSETRKSVINFMRKILKYADEFSIVHKRSINATYFEISFSDFSRSEYEDFTNKTLPPDEPLPNSSSTLQLSYLHLPFSVTL</sequence>
<feature type="non-terminal residue" evidence="1">
    <location>
        <position position="1"/>
    </location>
</feature>
<accession>A0ABN7UJK6</accession>
<evidence type="ECO:0000313" key="1">
    <source>
        <dbReference type="EMBL" id="CAG8599098.1"/>
    </source>
</evidence>
<feature type="non-terminal residue" evidence="1">
    <location>
        <position position="361"/>
    </location>
</feature>
<comment type="caution">
    <text evidence="1">The sequence shown here is derived from an EMBL/GenBank/DDBJ whole genome shotgun (WGS) entry which is preliminary data.</text>
</comment>
<proteinExistence type="predicted"/>
<gene>
    <name evidence="1" type="ORF">GMARGA_LOCUS6792</name>
</gene>
<keyword evidence="2" id="KW-1185">Reference proteome</keyword>